<dbReference type="Proteomes" id="UP000655225">
    <property type="component" value="Unassembled WGS sequence"/>
</dbReference>
<keyword evidence="1" id="KW-0472">Membrane</keyword>
<dbReference type="InterPro" id="IPR050620">
    <property type="entry name" value="Thioredoxin_H-type-like"/>
</dbReference>
<feature type="domain" description="Thioredoxin" evidence="2">
    <location>
        <begin position="96"/>
        <end position="136"/>
    </location>
</feature>
<dbReference type="AlphaFoldDB" id="A0A835CZL5"/>
<sequence length="150" mass="17345">MTSNRYSHNSMLPNSSSCDGCLVQHTSSFDNGYLLPLQSSPSFFSYYSNPLHRPMEGLLARLSTIHPTGKAWTSPSLMFVCFFFFKLLIFFLMGLKMVIDFTATWCKPCRLIEPTIEELASKFRNVLFVKIDVDELMVSFSFSFIFFFFF</sequence>
<protein>
    <recommendedName>
        <fullName evidence="2">Thioredoxin domain-containing protein</fullName>
    </recommendedName>
</protein>
<accession>A0A835CZL5</accession>
<evidence type="ECO:0000259" key="2">
    <source>
        <dbReference type="Pfam" id="PF00085"/>
    </source>
</evidence>
<keyword evidence="1" id="KW-1133">Transmembrane helix</keyword>
<dbReference type="Pfam" id="PF00085">
    <property type="entry name" value="Thioredoxin"/>
    <property type="match status" value="1"/>
</dbReference>
<organism evidence="3 4">
    <name type="scientific">Tetracentron sinense</name>
    <name type="common">Spur-leaf</name>
    <dbReference type="NCBI Taxonomy" id="13715"/>
    <lineage>
        <taxon>Eukaryota</taxon>
        <taxon>Viridiplantae</taxon>
        <taxon>Streptophyta</taxon>
        <taxon>Embryophyta</taxon>
        <taxon>Tracheophyta</taxon>
        <taxon>Spermatophyta</taxon>
        <taxon>Magnoliopsida</taxon>
        <taxon>Trochodendrales</taxon>
        <taxon>Trochodendraceae</taxon>
        <taxon>Tetracentron</taxon>
    </lineage>
</organism>
<dbReference type="CDD" id="cd02947">
    <property type="entry name" value="TRX_family"/>
    <property type="match status" value="1"/>
</dbReference>
<dbReference type="OrthoDB" id="10263751at2759"/>
<gene>
    <name evidence="3" type="ORF">HHK36_029721</name>
</gene>
<evidence type="ECO:0000313" key="4">
    <source>
        <dbReference type="Proteomes" id="UP000655225"/>
    </source>
</evidence>
<dbReference type="EMBL" id="JABCRI010000023">
    <property type="protein sequence ID" value="KAF8378382.1"/>
    <property type="molecule type" value="Genomic_DNA"/>
</dbReference>
<dbReference type="SUPFAM" id="SSF52833">
    <property type="entry name" value="Thioredoxin-like"/>
    <property type="match status" value="1"/>
</dbReference>
<proteinExistence type="predicted"/>
<reference evidence="3 4" key="1">
    <citation type="submission" date="2020-04" db="EMBL/GenBank/DDBJ databases">
        <title>Plant Genome Project.</title>
        <authorList>
            <person name="Zhang R.-G."/>
        </authorList>
    </citation>
    <scope>NUCLEOTIDE SEQUENCE [LARGE SCALE GENOMIC DNA]</scope>
    <source>
        <strain evidence="3">YNK0</strain>
        <tissue evidence="3">Leaf</tissue>
    </source>
</reference>
<dbReference type="Gene3D" id="3.40.30.10">
    <property type="entry name" value="Glutaredoxin"/>
    <property type="match status" value="1"/>
</dbReference>
<evidence type="ECO:0000256" key="1">
    <source>
        <dbReference type="SAM" id="Phobius"/>
    </source>
</evidence>
<comment type="caution">
    <text evidence="3">The sequence shown here is derived from an EMBL/GenBank/DDBJ whole genome shotgun (WGS) entry which is preliminary data.</text>
</comment>
<keyword evidence="1" id="KW-0812">Transmembrane</keyword>
<evidence type="ECO:0000313" key="3">
    <source>
        <dbReference type="EMBL" id="KAF8378382.1"/>
    </source>
</evidence>
<feature type="transmembrane region" description="Helical" evidence="1">
    <location>
        <begin position="77"/>
        <end position="95"/>
    </location>
</feature>
<dbReference type="PANTHER" id="PTHR10438:SF463">
    <property type="entry name" value="THIOREDOXIN"/>
    <property type="match status" value="1"/>
</dbReference>
<dbReference type="InterPro" id="IPR013766">
    <property type="entry name" value="Thioredoxin_domain"/>
</dbReference>
<keyword evidence="4" id="KW-1185">Reference proteome</keyword>
<name>A0A835CZL5_TETSI</name>
<dbReference type="InterPro" id="IPR036249">
    <property type="entry name" value="Thioredoxin-like_sf"/>
</dbReference>
<dbReference type="PANTHER" id="PTHR10438">
    <property type="entry name" value="THIOREDOXIN"/>
    <property type="match status" value="1"/>
</dbReference>